<evidence type="ECO:0000313" key="3">
    <source>
        <dbReference type="Proteomes" id="UP000070121"/>
    </source>
</evidence>
<feature type="region of interest" description="Disordered" evidence="1">
    <location>
        <begin position="327"/>
        <end position="384"/>
    </location>
</feature>
<reference evidence="2 3" key="1">
    <citation type="submission" date="2014-02" db="EMBL/GenBank/DDBJ databases">
        <title>The genome sequence of Colletotrichum salicis CBS 607.94.</title>
        <authorList>
            <person name="Baroncelli R."/>
            <person name="Thon M.R."/>
        </authorList>
    </citation>
    <scope>NUCLEOTIDE SEQUENCE [LARGE SCALE GENOMIC DNA]</scope>
    <source>
        <strain evidence="2 3">CBS 607.94</strain>
    </source>
</reference>
<evidence type="ECO:0000256" key="1">
    <source>
        <dbReference type="SAM" id="MobiDB-lite"/>
    </source>
</evidence>
<feature type="region of interest" description="Disordered" evidence="1">
    <location>
        <begin position="578"/>
        <end position="617"/>
    </location>
</feature>
<dbReference type="Proteomes" id="UP000070121">
    <property type="component" value="Unassembled WGS sequence"/>
</dbReference>
<proteinExistence type="predicted"/>
<accession>A0A135V331</accession>
<feature type="region of interest" description="Disordered" evidence="1">
    <location>
        <begin position="514"/>
        <end position="550"/>
    </location>
</feature>
<dbReference type="EMBL" id="JFFI01000551">
    <property type="protein sequence ID" value="KXH67063.1"/>
    <property type="molecule type" value="Genomic_DNA"/>
</dbReference>
<feature type="compositionally biased region" description="Polar residues" evidence="1">
    <location>
        <begin position="578"/>
        <end position="588"/>
    </location>
</feature>
<dbReference type="OrthoDB" id="5240423at2759"/>
<keyword evidence="3" id="KW-1185">Reference proteome</keyword>
<feature type="region of interest" description="Disordered" evidence="1">
    <location>
        <begin position="176"/>
        <end position="200"/>
    </location>
</feature>
<feature type="compositionally biased region" description="Polar residues" evidence="1">
    <location>
        <begin position="533"/>
        <end position="548"/>
    </location>
</feature>
<organism evidence="2 3">
    <name type="scientific">Colletotrichum salicis</name>
    <dbReference type="NCBI Taxonomy" id="1209931"/>
    <lineage>
        <taxon>Eukaryota</taxon>
        <taxon>Fungi</taxon>
        <taxon>Dikarya</taxon>
        <taxon>Ascomycota</taxon>
        <taxon>Pezizomycotina</taxon>
        <taxon>Sordariomycetes</taxon>
        <taxon>Hypocreomycetidae</taxon>
        <taxon>Glomerellales</taxon>
        <taxon>Glomerellaceae</taxon>
        <taxon>Colletotrichum</taxon>
        <taxon>Colletotrichum acutatum species complex</taxon>
    </lineage>
</organism>
<dbReference type="AlphaFoldDB" id="A0A135V331"/>
<feature type="compositionally biased region" description="Basic and acidic residues" evidence="1">
    <location>
        <begin position="520"/>
        <end position="529"/>
    </location>
</feature>
<feature type="compositionally biased region" description="Polar residues" evidence="1">
    <location>
        <begin position="327"/>
        <end position="351"/>
    </location>
</feature>
<evidence type="ECO:0000313" key="2">
    <source>
        <dbReference type="EMBL" id="KXH67063.1"/>
    </source>
</evidence>
<feature type="compositionally biased region" description="Basic and acidic residues" evidence="1">
    <location>
        <begin position="368"/>
        <end position="378"/>
    </location>
</feature>
<feature type="region of interest" description="Disordered" evidence="1">
    <location>
        <begin position="432"/>
        <end position="463"/>
    </location>
</feature>
<comment type="caution">
    <text evidence="2">The sequence shown here is derived from an EMBL/GenBank/DDBJ whole genome shotgun (WGS) entry which is preliminary data.</text>
</comment>
<name>A0A135V331_9PEZI</name>
<protein>
    <submittedName>
        <fullName evidence="2">Uncharacterized protein</fullName>
    </submittedName>
</protein>
<gene>
    <name evidence="2" type="ORF">CSAL01_11393</name>
</gene>
<sequence length="617" mass="67959">MDPLSALRATYYIVLFGIELDQVPLEVKNSLELVRTCHTDLQYLIEIRNELLPLLQRRPRVLERVNSIVETTHKGLVEVCEIVEKSRPRLDNGRTPFRSRLSWILLDSAQFKAQRPVISRHHASVLAELNFLRQIALLAPSPQNVNKGDDDGAKKPTILFDNVALLEELIGKANISGSANSPPAYPNDIKPPEQSQPYDSTASQTLFAVASGPSTVFSTPPPSSIPRDCPKLPNDFLFPSLSTIDIPEHLLDRTRDARSESEYGKTGGEVLDSSDGDGMSLLFGDYANMTPILSSTPSVSSASITMSPWPPGADHLYRPASVVSSLSSLRGTPEFPNSETTLGDRSTSAMSLENRAHEQRPLVFRNQHKSEELHRRNMDSPSVPGMVRHAISSRSISTTSSSPTPALSLVRQFRAWSSPSFSLLGQHRRKASYQSSTLNTSSSDTTEGSKVTSPSFIPPDAQFGEHVVSNGRFRAYSPGVRHDAATRCPTSPSQLRRLDEQAVIPDIAYEQQSLRSQAHKPCDNRERPPHPLSQATSQYSLQGGQISQTRDDVVPQQEPGQARVFEMMGSIPDLHQLANSQRPINQRQFVEDTSAMASKEKQGSTSFPSDPGVFELP</sequence>
<feature type="compositionally biased region" description="Low complexity" evidence="1">
    <location>
        <begin position="432"/>
        <end position="446"/>
    </location>
</feature>